<dbReference type="GO" id="GO:0033214">
    <property type="term" value="P:siderophore-iron import into cell"/>
    <property type="evidence" value="ECO:0007669"/>
    <property type="project" value="TreeGrafter"/>
</dbReference>
<feature type="compositionally biased region" description="Low complexity" evidence="8">
    <location>
        <begin position="61"/>
        <end position="71"/>
    </location>
</feature>
<feature type="region of interest" description="Disordered" evidence="8">
    <location>
        <begin position="1"/>
        <end position="89"/>
    </location>
</feature>
<dbReference type="AlphaFoldDB" id="A0A931G042"/>
<keyword evidence="7 9" id="KW-0472">Membrane</keyword>
<feature type="transmembrane region" description="Helical" evidence="9">
    <location>
        <begin position="284"/>
        <end position="306"/>
    </location>
</feature>
<feature type="transmembrane region" description="Helical" evidence="9">
    <location>
        <begin position="244"/>
        <end position="264"/>
    </location>
</feature>
<evidence type="ECO:0000256" key="6">
    <source>
        <dbReference type="ARBA" id="ARBA00022989"/>
    </source>
</evidence>
<dbReference type="PANTHER" id="PTHR30472">
    <property type="entry name" value="FERRIC ENTEROBACTIN TRANSPORT SYSTEM PERMEASE PROTEIN"/>
    <property type="match status" value="1"/>
</dbReference>
<evidence type="ECO:0000256" key="7">
    <source>
        <dbReference type="ARBA" id="ARBA00023136"/>
    </source>
</evidence>
<evidence type="ECO:0000256" key="9">
    <source>
        <dbReference type="SAM" id="Phobius"/>
    </source>
</evidence>
<keyword evidence="11" id="KW-1185">Reference proteome</keyword>
<keyword evidence="3" id="KW-0813">Transport</keyword>
<protein>
    <submittedName>
        <fullName evidence="10">Iron ABC transporter permease</fullName>
    </submittedName>
</protein>
<dbReference type="FunFam" id="1.10.3470.10:FF:000001">
    <property type="entry name" value="Vitamin B12 ABC transporter permease BtuC"/>
    <property type="match status" value="1"/>
</dbReference>
<dbReference type="InterPro" id="IPR037294">
    <property type="entry name" value="ABC_BtuC-like"/>
</dbReference>
<evidence type="ECO:0000256" key="4">
    <source>
        <dbReference type="ARBA" id="ARBA00022475"/>
    </source>
</evidence>
<dbReference type="SUPFAM" id="SSF81345">
    <property type="entry name" value="ABC transporter involved in vitamin B12 uptake, BtuC"/>
    <property type="match status" value="1"/>
</dbReference>
<dbReference type="Pfam" id="PF01032">
    <property type="entry name" value="FecCD"/>
    <property type="match status" value="1"/>
</dbReference>
<feature type="compositionally biased region" description="Basic residues" evidence="8">
    <location>
        <begin position="15"/>
        <end position="39"/>
    </location>
</feature>
<proteinExistence type="inferred from homology"/>
<evidence type="ECO:0000256" key="2">
    <source>
        <dbReference type="ARBA" id="ARBA00007935"/>
    </source>
</evidence>
<comment type="similarity">
    <text evidence="2">Belongs to the binding-protein-dependent transport system permease family. FecCD subfamily.</text>
</comment>
<accession>A0A931G042</accession>
<sequence length="429" mass="45158">MWTSWRWACSPSVRKPTRKPRRSSPRSRSGRPRRRRRTRTSPTGPTSDRRTCSRSRRSPRRCTVSRTTPVAPGRPAPTTPPGHARERRRTAVIPTTALVVVLLAALVLAILTAVAVGTVAMPLGVVWQVISAHLTGGPVGVDPLSDQIIWQYRTPRVLLAALAGAGLAVAGVCLQALVRNPLADPYVLGISSGASLGAVLVLSYGSAALGGLGVAGAAFLTALLTLAAVFLLAQRGSRLGATRLVLAGIATTYLTTAATSYVQLHASPNELRGIMFWLLGSVSGATWPALRIPAVVVVVTLAWLILRARSLNALTTGDDSAATLGIPVNRLRVELLAVSALLTAAVVAVAGGVGFIGLMIPHMVRLIVGPDHRRALPVAAVGGALFLVLVDLGTRTVDPPNEYPLGVFTAALGAPFFLWLLRRNKNEVI</sequence>
<keyword evidence="6 9" id="KW-1133">Transmembrane helix</keyword>
<feature type="transmembrane region" description="Helical" evidence="9">
    <location>
        <begin position="157"/>
        <end position="178"/>
    </location>
</feature>
<evidence type="ECO:0000256" key="3">
    <source>
        <dbReference type="ARBA" id="ARBA00022448"/>
    </source>
</evidence>
<comment type="subcellular location">
    <subcellularLocation>
        <location evidence="1">Cell membrane</location>
        <topology evidence="1">Multi-pass membrane protein</topology>
    </subcellularLocation>
</comment>
<keyword evidence="5 9" id="KW-0812">Transmembrane</keyword>
<dbReference type="Gene3D" id="1.10.3470.10">
    <property type="entry name" value="ABC transporter involved in vitamin B12 uptake, BtuC"/>
    <property type="match status" value="1"/>
</dbReference>
<feature type="transmembrane region" description="Helical" evidence="9">
    <location>
        <begin position="335"/>
        <end position="360"/>
    </location>
</feature>
<evidence type="ECO:0000313" key="11">
    <source>
        <dbReference type="Proteomes" id="UP000598146"/>
    </source>
</evidence>
<dbReference type="GO" id="GO:0022857">
    <property type="term" value="F:transmembrane transporter activity"/>
    <property type="evidence" value="ECO:0007669"/>
    <property type="project" value="InterPro"/>
</dbReference>
<evidence type="ECO:0000256" key="5">
    <source>
        <dbReference type="ARBA" id="ARBA00022692"/>
    </source>
</evidence>
<feature type="transmembrane region" description="Helical" evidence="9">
    <location>
        <begin position="97"/>
        <end position="130"/>
    </location>
</feature>
<dbReference type="EMBL" id="JADQTO010000008">
    <property type="protein sequence ID" value="MBG0563656.1"/>
    <property type="molecule type" value="Genomic_DNA"/>
</dbReference>
<keyword evidence="4" id="KW-1003">Cell membrane</keyword>
<dbReference type="GO" id="GO:0005886">
    <property type="term" value="C:plasma membrane"/>
    <property type="evidence" value="ECO:0007669"/>
    <property type="project" value="UniProtKB-SubCell"/>
</dbReference>
<dbReference type="InterPro" id="IPR000522">
    <property type="entry name" value="ABC_transptr_permease_BtuC"/>
</dbReference>
<dbReference type="PANTHER" id="PTHR30472:SF67">
    <property type="entry name" value="PERMEASE OF ABC TRANSPORTER-RELATED"/>
    <property type="match status" value="1"/>
</dbReference>
<comment type="caution">
    <text evidence="10">The sequence shown here is derived from an EMBL/GenBank/DDBJ whole genome shotgun (WGS) entry which is preliminary data.</text>
</comment>
<feature type="transmembrane region" description="Helical" evidence="9">
    <location>
        <begin position="403"/>
        <end position="421"/>
    </location>
</feature>
<feature type="transmembrane region" description="Helical" evidence="9">
    <location>
        <begin position="185"/>
        <end position="205"/>
    </location>
</feature>
<name>A0A931G042_9ACTN</name>
<dbReference type="Proteomes" id="UP000598146">
    <property type="component" value="Unassembled WGS sequence"/>
</dbReference>
<dbReference type="CDD" id="cd06550">
    <property type="entry name" value="TM_ABC_iron-siderophores_like"/>
    <property type="match status" value="1"/>
</dbReference>
<evidence type="ECO:0000256" key="8">
    <source>
        <dbReference type="SAM" id="MobiDB-lite"/>
    </source>
</evidence>
<reference evidence="10" key="1">
    <citation type="submission" date="2020-11" db="EMBL/GenBank/DDBJ databases">
        <title>Isolation and identification of active actinomycetes.</title>
        <authorList>
            <person name="Sun X."/>
        </authorList>
    </citation>
    <scope>NUCLEOTIDE SEQUENCE</scope>
    <source>
        <strain evidence="10">NEAU-A11</strain>
    </source>
</reference>
<feature type="transmembrane region" description="Helical" evidence="9">
    <location>
        <begin position="211"/>
        <end position="232"/>
    </location>
</feature>
<evidence type="ECO:0000313" key="10">
    <source>
        <dbReference type="EMBL" id="MBG0563656.1"/>
    </source>
</evidence>
<gene>
    <name evidence="10" type="ORF">I4J89_19610</name>
</gene>
<organism evidence="10 11">
    <name type="scientific">Actinoplanes aureus</name>
    <dbReference type="NCBI Taxonomy" id="2792083"/>
    <lineage>
        <taxon>Bacteria</taxon>
        <taxon>Bacillati</taxon>
        <taxon>Actinomycetota</taxon>
        <taxon>Actinomycetes</taxon>
        <taxon>Micromonosporales</taxon>
        <taxon>Micromonosporaceae</taxon>
        <taxon>Actinoplanes</taxon>
    </lineage>
</organism>
<evidence type="ECO:0000256" key="1">
    <source>
        <dbReference type="ARBA" id="ARBA00004651"/>
    </source>
</evidence>